<feature type="non-terminal residue" evidence="1">
    <location>
        <position position="1"/>
    </location>
</feature>
<dbReference type="EMBL" id="CAJNYT010001199">
    <property type="protein sequence ID" value="CAF3399658.1"/>
    <property type="molecule type" value="Genomic_DNA"/>
</dbReference>
<gene>
    <name evidence="1" type="ORF">GRG538_LOCUS9890</name>
</gene>
<organism evidence="1 2">
    <name type="scientific">Rotaria socialis</name>
    <dbReference type="NCBI Taxonomy" id="392032"/>
    <lineage>
        <taxon>Eukaryota</taxon>
        <taxon>Metazoa</taxon>
        <taxon>Spiralia</taxon>
        <taxon>Gnathifera</taxon>
        <taxon>Rotifera</taxon>
        <taxon>Eurotatoria</taxon>
        <taxon>Bdelloidea</taxon>
        <taxon>Philodinida</taxon>
        <taxon>Philodinidae</taxon>
        <taxon>Rotaria</taxon>
    </lineage>
</organism>
<evidence type="ECO:0000313" key="2">
    <source>
        <dbReference type="Proteomes" id="UP000663872"/>
    </source>
</evidence>
<dbReference type="AlphaFoldDB" id="A0A818AE76"/>
<dbReference type="Proteomes" id="UP000663872">
    <property type="component" value="Unassembled WGS sequence"/>
</dbReference>
<protein>
    <submittedName>
        <fullName evidence="1">Uncharacterized protein</fullName>
    </submittedName>
</protein>
<accession>A0A818AE76</accession>
<reference evidence="1" key="1">
    <citation type="submission" date="2021-02" db="EMBL/GenBank/DDBJ databases">
        <authorList>
            <person name="Nowell W R."/>
        </authorList>
    </citation>
    <scope>NUCLEOTIDE SEQUENCE</scope>
</reference>
<evidence type="ECO:0000313" key="1">
    <source>
        <dbReference type="EMBL" id="CAF3399658.1"/>
    </source>
</evidence>
<sequence length="144" mass="16319">GKNAHEHAANLELIEVQQTREKIKRRVMNELTPIGMIYDEEMSKTSMSTAAVAILPTVHELYKSRDLADNNNIQSMSDKVVGGFDEIRDATRCLPDAPMEELLQYFEKNWITNIELWNLFGLDNRTNNACEGGVYNLAISKKSS</sequence>
<comment type="caution">
    <text evidence="1">The sequence shown here is derived from an EMBL/GenBank/DDBJ whole genome shotgun (WGS) entry which is preliminary data.</text>
</comment>
<name>A0A818AE76_9BILA</name>
<proteinExistence type="predicted"/>